<dbReference type="InterPro" id="IPR047153">
    <property type="entry name" value="TRIM45/56/19-like"/>
</dbReference>
<feature type="region of interest" description="Disordered" evidence="4">
    <location>
        <begin position="67"/>
        <end position="87"/>
    </location>
</feature>
<dbReference type="EMBL" id="JANTQA010000070">
    <property type="protein sequence ID" value="KAJ3425989.1"/>
    <property type="molecule type" value="Genomic_DNA"/>
</dbReference>
<name>A0AAV7YBI1_9EUKA</name>
<dbReference type="SUPFAM" id="SSF57845">
    <property type="entry name" value="B-box zinc-binding domain"/>
    <property type="match status" value="2"/>
</dbReference>
<dbReference type="InterPro" id="IPR006571">
    <property type="entry name" value="TLDc_dom"/>
</dbReference>
<dbReference type="GO" id="GO:0008270">
    <property type="term" value="F:zinc ion binding"/>
    <property type="evidence" value="ECO:0007669"/>
    <property type="project" value="UniProtKB-KW"/>
</dbReference>
<dbReference type="Proteomes" id="UP001146793">
    <property type="component" value="Unassembled WGS sequence"/>
</dbReference>
<sequence>MSTSFPVQLEKEKEEETIWCDNCLQEEDRKVQAIVYCHDCGKNLCEECDLIHKVSGFKKHLRTDPKLKIKTDDPDSEDSDENSTENCPIHQKSKLSRYCKNCQKLICSECSFEHTDHEIISFDQSMDFYQELIKEQKQCTQNHFERINENLEQLNNSKKNLKTKKEKILGEISNFYLKQKSFLDLLEQNEIKLTNDFFEQISSIMKIEKQSINNSKSTTQKFLNEFKKLETKINQSNSFGFFKLFSEMQLNKTQEKSNSKFSRLCNEHKNQPFKYFCLDHQQLLCVDCAILKHTNCQKSNNFQEGYEKIQNELEELTNEINSNNEKKKEFVQKIQNEKLKCLKVKQINLDSVKTNYQKINELIQHQFKKMNEEISIQQNEKFIQLNNQLNKIQKEIDNYEKSQMIIKEIEICKKYNDYQEILHNFFKLKKLMPIFKKNKNNKLICDSKFDKINLIPNDLQQNLKNWKLILPFDINKTQISLPDEIKLENKLQFSILLENEINEIVNAQEFNPKAEIFKSNSNEMITEITKFQEGTNKESIGEYLFQEEGEYQINFSIDNQKIPKSPFNLKVIDPMFLEESEILQKENNRKFNQILEKWVKEAGCNSNLQRRFNSRTDGWKNQTFHEKCDNKGKSIILIKLQNYSLFGGFAAIDWDSTSKYKQSTGNKSFLFSLISLDSNFQEPLKMQIYRKQEREIYCDVKCGPGFGVYDLRLGRRNQNMNQYNNSNLGKTYKPPLGYKYGSKEANNFLAGYHRFWDIFQIEIFCEN</sequence>
<dbReference type="Pfam" id="PF00643">
    <property type="entry name" value="zf-B_box"/>
    <property type="match status" value="2"/>
</dbReference>
<dbReference type="SUPFAM" id="SSF81296">
    <property type="entry name" value="E set domains"/>
    <property type="match status" value="1"/>
</dbReference>
<evidence type="ECO:0000256" key="4">
    <source>
        <dbReference type="SAM" id="MobiDB-lite"/>
    </source>
</evidence>
<dbReference type="PROSITE" id="PS51886">
    <property type="entry name" value="TLDC"/>
    <property type="match status" value="1"/>
</dbReference>
<keyword evidence="3" id="KW-0175">Coiled coil</keyword>
<evidence type="ECO:0000256" key="2">
    <source>
        <dbReference type="PROSITE-ProRule" id="PRU00087"/>
    </source>
</evidence>
<dbReference type="InterPro" id="IPR013783">
    <property type="entry name" value="Ig-like_fold"/>
</dbReference>
<evidence type="ECO:0000259" key="5">
    <source>
        <dbReference type="PROSITE" id="PS50119"/>
    </source>
</evidence>
<dbReference type="InterPro" id="IPR017868">
    <property type="entry name" value="Filamin/ABP280_repeat-like"/>
</dbReference>
<dbReference type="Gene3D" id="3.30.160.60">
    <property type="entry name" value="Classic Zinc Finger"/>
    <property type="match status" value="2"/>
</dbReference>
<dbReference type="Pfam" id="PF07534">
    <property type="entry name" value="TLD"/>
    <property type="match status" value="1"/>
</dbReference>
<feature type="domain" description="B box-type" evidence="5">
    <location>
        <begin position="260"/>
        <end position="293"/>
    </location>
</feature>
<dbReference type="AlphaFoldDB" id="A0AAV7YBI1"/>
<evidence type="ECO:0000259" key="6">
    <source>
        <dbReference type="PROSITE" id="PS51886"/>
    </source>
</evidence>
<dbReference type="Gene3D" id="2.60.40.10">
    <property type="entry name" value="Immunoglobulins"/>
    <property type="match status" value="1"/>
</dbReference>
<dbReference type="PANTHER" id="PTHR25462:SF296">
    <property type="entry name" value="MEIOTIC P26, ISOFORM F"/>
    <property type="match status" value="1"/>
</dbReference>
<accession>A0AAV7YBI1</accession>
<dbReference type="CDD" id="cd19756">
    <property type="entry name" value="Bbox2"/>
    <property type="match status" value="2"/>
</dbReference>
<gene>
    <name evidence="7" type="ORF">M0812_28436</name>
</gene>
<feature type="domain" description="B box-type" evidence="5">
    <location>
        <begin position="82"/>
        <end position="122"/>
    </location>
</feature>
<protein>
    <submittedName>
        <fullName evidence="7">Uncharacterized protein</fullName>
    </submittedName>
</protein>
<evidence type="ECO:0000313" key="8">
    <source>
        <dbReference type="Proteomes" id="UP001146793"/>
    </source>
</evidence>
<feature type="domain" description="TLDc" evidence="6">
    <location>
        <begin position="581"/>
        <end position="767"/>
    </location>
</feature>
<organism evidence="7 8">
    <name type="scientific">Anaeramoeba flamelloides</name>
    <dbReference type="NCBI Taxonomy" id="1746091"/>
    <lineage>
        <taxon>Eukaryota</taxon>
        <taxon>Metamonada</taxon>
        <taxon>Anaeramoebidae</taxon>
        <taxon>Anaeramoeba</taxon>
    </lineage>
</organism>
<feature type="compositionally biased region" description="Acidic residues" evidence="4">
    <location>
        <begin position="74"/>
        <end position="83"/>
    </location>
</feature>
<dbReference type="PROSITE" id="PS50119">
    <property type="entry name" value="ZF_BBOX"/>
    <property type="match status" value="3"/>
</dbReference>
<feature type="coiled-coil region" evidence="3">
    <location>
        <begin position="360"/>
        <end position="402"/>
    </location>
</feature>
<feature type="domain" description="B box-type" evidence="5">
    <location>
        <begin position="15"/>
        <end position="65"/>
    </location>
</feature>
<comment type="caution">
    <text evidence="7">The sequence shown here is derived from an EMBL/GenBank/DDBJ whole genome shotgun (WGS) entry which is preliminary data.</text>
</comment>
<evidence type="ECO:0000313" key="7">
    <source>
        <dbReference type="EMBL" id="KAJ3425989.1"/>
    </source>
</evidence>
<dbReference type="PANTHER" id="PTHR25462">
    <property type="entry name" value="BONUS, ISOFORM C-RELATED"/>
    <property type="match status" value="1"/>
</dbReference>
<dbReference type="SMART" id="SM00336">
    <property type="entry name" value="BBOX"/>
    <property type="match status" value="3"/>
</dbReference>
<dbReference type="InterPro" id="IPR014756">
    <property type="entry name" value="Ig_E-set"/>
</dbReference>
<keyword evidence="1" id="KW-0863">Zinc-finger</keyword>
<reference evidence="7" key="1">
    <citation type="submission" date="2022-08" db="EMBL/GenBank/DDBJ databases">
        <title>Novel sulphate-reducing endosymbionts in the free-living metamonad Anaeramoeba.</title>
        <authorList>
            <person name="Jerlstrom-Hultqvist J."/>
            <person name="Cepicka I."/>
            <person name="Gallot-Lavallee L."/>
            <person name="Salas-Leiva D."/>
            <person name="Curtis B.A."/>
            <person name="Zahonova K."/>
            <person name="Pipaliya S."/>
            <person name="Dacks J."/>
            <person name="Roger A.J."/>
        </authorList>
    </citation>
    <scope>NUCLEOTIDE SEQUENCE</scope>
    <source>
        <strain evidence="7">Busselton2</strain>
    </source>
</reference>
<keyword evidence="1" id="KW-0479">Metal-binding</keyword>
<feature type="repeat" description="Filamin" evidence="2">
    <location>
        <begin position="542"/>
        <end position="571"/>
    </location>
</feature>
<dbReference type="PROSITE" id="PS50194">
    <property type="entry name" value="FILAMIN_REPEAT"/>
    <property type="match status" value="1"/>
</dbReference>
<keyword evidence="1" id="KW-0862">Zinc</keyword>
<feature type="coiled-coil region" evidence="3">
    <location>
        <begin position="299"/>
        <end position="333"/>
    </location>
</feature>
<feature type="coiled-coil region" evidence="3">
    <location>
        <begin position="137"/>
        <end position="171"/>
    </location>
</feature>
<evidence type="ECO:0000256" key="3">
    <source>
        <dbReference type="SAM" id="Coils"/>
    </source>
</evidence>
<evidence type="ECO:0000256" key="1">
    <source>
        <dbReference type="PROSITE-ProRule" id="PRU00024"/>
    </source>
</evidence>
<proteinExistence type="predicted"/>
<dbReference type="InterPro" id="IPR000315">
    <property type="entry name" value="Znf_B-box"/>
</dbReference>